<dbReference type="EMBL" id="JAUHJQ010000001">
    <property type="protein sequence ID" value="MDN4171914.1"/>
    <property type="molecule type" value="Genomic_DNA"/>
</dbReference>
<name>A0ABT8FBG1_9ACTN</name>
<gene>
    <name evidence="3" type="ORF">QWY28_03055</name>
</gene>
<dbReference type="Gene3D" id="2.60.40.10">
    <property type="entry name" value="Immunoglobulins"/>
    <property type="match status" value="1"/>
</dbReference>
<evidence type="ECO:0000313" key="3">
    <source>
        <dbReference type="EMBL" id="MDN4171914.1"/>
    </source>
</evidence>
<feature type="signal peptide" evidence="1">
    <location>
        <begin position="1"/>
        <end position="32"/>
    </location>
</feature>
<organism evidence="3 4">
    <name type="scientific">Nocardioides oceani</name>
    <dbReference type="NCBI Taxonomy" id="3058369"/>
    <lineage>
        <taxon>Bacteria</taxon>
        <taxon>Bacillati</taxon>
        <taxon>Actinomycetota</taxon>
        <taxon>Actinomycetes</taxon>
        <taxon>Propionibacteriales</taxon>
        <taxon>Nocardioidaceae</taxon>
        <taxon>Nocardioides</taxon>
    </lineage>
</organism>
<evidence type="ECO:0000313" key="4">
    <source>
        <dbReference type="Proteomes" id="UP001168620"/>
    </source>
</evidence>
<comment type="caution">
    <text evidence="3">The sequence shown here is derived from an EMBL/GenBank/DDBJ whole genome shotgun (WGS) entry which is preliminary data.</text>
</comment>
<dbReference type="Proteomes" id="UP001168620">
    <property type="component" value="Unassembled WGS sequence"/>
</dbReference>
<keyword evidence="1" id="KW-0732">Signal</keyword>
<evidence type="ECO:0000259" key="2">
    <source>
        <dbReference type="Pfam" id="PF16640"/>
    </source>
</evidence>
<keyword evidence="4" id="KW-1185">Reference proteome</keyword>
<feature type="domain" description="Bacterial Ig-like" evidence="2">
    <location>
        <begin position="370"/>
        <end position="452"/>
    </location>
</feature>
<dbReference type="InterPro" id="IPR032109">
    <property type="entry name" value="Big_3_5"/>
</dbReference>
<feature type="chain" id="PRO_5046313219" evidence="1">
    <location>
        <begin position="33"/>
        <end position="456"/>
    </location>
</feature>
<reference evidence="3" key="1">
    <citation type="submission" date="2023-06" db="EMBL/GenBank/DDBJ databases">
        <title>Draft genome sequence of Nocardioides sp. SOB77.</title>
        <authorList>
            <person name="Zhang G."/>
        </authorList>
    </citation>
    <scope>NUCLEOTIDE SEQUENCE</scope>
    <source>
        <strain evidence="3">SOB77</strain>
    </source>
</reference>
<dbReference type="RefSeq" id="WP_300950825.1">
    <property type="nucleotide sequence ID" value="NZ_JAUHJQ010000001.1"/>
</dbReference>
<accession>A0ABT8FBG1</accession>
<sequence length="456" mass="46298">MQSYKRALGAVATASLISTGLVAGSAVTPAHAAPAAPAADLPGLPPLPGIPGVPGIPGLPGMPELPGLPGVPGLPAPTTPPSLSLETIPGVGEVLKLTKPLFETLPVNLATLLSFDVSWLCDGSLITLPGGADPWQFVPTEAQQGCQVAAKVTTTLLGFLPLEMITSAVQLPGAAAEAPKVETAASIKGLAKVGQLLTATAPTWKDSNGVETTYQWLRSGVPIPGATALTYTVAPEDGQKALTFRATGKKGDLTTVSSAEVTPVLGDAPTVISAPTLGGQPVIGRTLSISPGTWSGTGPVQFAYQWMRGDQAIFGETGSTYVVRGADAGQQVWAVVAATRTGYQPGRASTDPQQVAKASSTVTVGLAKKKIARGAKGVLTIRLGADGLTPAGSVTVLDRGKAIKKYVVRASDNGRKSVTLPKLKPGKHQLRAVYAGSTTAAGSRSAAVVLTVLKKK</sequence>
<dbReference type="Pfam" id="PF16640">
    <property type="entry name" value="Big_3_5"/>
    <property type="match status" value="1"/>
</dbReference>
<dbReference type="Gene3D" id="2.60.40.2700">
    <property type="match status" value="2"/>
</dbReference>
<evidence type="ECO:0000256" key="1">
    <source>
        <dbReference type="SAM" id="SignalP"/>
    </source>
</evidence>
<proteinExistence type="predicted"/>
<dbReference type="InterPro" id="IPR013783">
    <property type="entry name" value="Ig-like_fold"/>
</dbReference>
<protein>
    <submittedName>
        <fullName evidence="3">Ig-like domain repeat protein</fullName>
    </submittedName>
</protein>